<dbReference type="Proteomes" id="UP001562425">
    <property type="component" value="Unassembled WGS sequence"/>
</dbReference>
<protein>
    <submittedName>
        <fullName evidence="1">Uncharacterized protein</fullName>
    </submittedName>
</protein>
<organism evidence="1 2">
    <name type="scientific">Culex pipiens pipiens</name>
    <name type="common">Northern house mosquito</name>
    <dbReference type="NCBI Taxonomy" id="38569"/>
    <lineage>
        <taxon>Eukaryota</taxon>
        <taxon>Metazoa</taxon>
        <taxon>Ecdysozoa</taxon>
        <taxon>Arthropoda</taxon>
        <taxon>Hexapoda</taxon>
        <taxon>Insecta</taxon>
        <taxon>Pterygota</taxon>
        <taxon>Neoptera</taxon>
        <taxon>Endopterygota</taxon>
        <taxon>Diptera</taxon>
        <taxon>Nematocera</taxon>
        <taxon>Culicoidea</taxon>
        <taxon>Culicidae</taxon>
        <taxon>Culicinae</taxon>
        <taxon>Culicini</taxon>
        <taxon>Culex</taxon>
        <taxon>Culex</taxon>
    </lineage>
</organism>
<reference evidence="1 2" key="1">
    <citation type="submission" date="2024-05" db="EMBL/GenBank/DDBJ databases">
        <title>Culex pipiens pipiens assembly and annotation.</title>
        <authorList>
            <person name="Alout H."/>
            <person name="Durand T."/>
        </authorList>
    </citation>
    <scope>NUCLEOTIDE SEQUENCE [LARGE SCALE GENOMIC DNA]</scope>
    <source>
        <strain evidence="1">HA-2024</strain>
        <tissue evidence="1">Whole body</tissue>
    </source>
</reference>
<name>A0ABD1DW10_CULPP</name>
<evidence type="ECO:0000313" key="1">
    <source>
        <dbReference type="EMBL" id="KAL1403931.1"/>
    </source>
</evidence>
<comment type="caution">
    <text evidence="1">The sequence shown here is derived from an EMBL/GenBank/DDBJ whole genome shotgun (WGS) entry which is preliminary data.</text>
</comment>
<proteinExistence type="predicted"/>
<dbReference type="EMBL" id="JBEHCU010001001">
    <property type="protein sequence ID" value="KAL1403931.1"/>
    <property type="molecule type" value="Genomic_DNA"/>
</dbReference>
<dbReference type="AlphaFoldDB" id="A0ABD1DW10"/>
<gene>
    <name evidence="1" type="ORF">pipiens_019145</name>
</gene>
<evidence type="ECO:0000313" key="2">
    <source>
        <dbReference type="Proteomes" id="UP001562425"/>
    </source>
</evidence>
<sequence length="112" mass="12165">MPKRSLSTCQHVSLNLASENAYFPSAQMANLFHKVSPDLGVASGSSGLRSDGRRPIARRCRCSFRLGTHKRERFGLRESQADVLTCAPTNGEPSQGIANVNAAGFGSRKRIF</sequence>
<keyword evidence="2" id="KW-1185">Reference proteome</keyword>
<accession>A0ABD1DW10</accession>